<feature type="region of interest" description="Disordered" evidence="1">
    <location>
        <begin position="1"/>
        <end position="35"/>
    </location>
</feature>
<dbReference type="EMBL" id="JAVRRL010000010">
    <property type="protein sequence ID" value="KAK5116007.1"/>
    <property type="molecule type" value="Genomic_DNA"/>
</dbReference>
<name>A0AAN7TUG0_9PEZI</name>
<organism evidence="2 3">
    <name type="scientific">Meristemomyces frigidus</name>
    <dbReference type="NCBI Taxonomy" id="1508187"/>
    <lineage>
        <taxon>Eukaryota</taxon>
        <taxon>Fungi</taxon>
        <taxon>Dikarya</taxon>
        <taxon>Ascomycota</taxon>
        <taxon>Pezizomycotina</taxon>
        <taxon>Dothideomycetes</taxon>
        <taxon>Dothideomycetidae</taxon>
        <taxon>Mycosphaerellales</taxon>
        <taxon>Teratosphaeriaceae</taxon>
        <taxon>Meristemomyces</taxon>
    </lineage>
</organism>
<dbReference type="AlphaFoldDB" id="A0AAN7TUG0"/>
<evidence type="ECO:0000256" key="1">
    <source>
        <dbReference type="SAM" id="MobiDB-lite"/>
    </source>
</evidence>
<protein>
    <submittedName>
        <fullName evidence="2">Uncharacterized protein</fullName>
    </submittedName>
</protein>
<accession>A0AAN7TUG0</accession>
<evidence type="ECO:0000313" key="2">
    <source>
        <dbReference type="EMBL" id="KAK5116007.1"/>
    </source>
</evidence>
<feature type="compositionally biased region" description="Low complexity" evidence="1">
    <location>
        <begin position="11"/>
        <end position="35"/>
    </location>
</feature>
<sequence length="115" mass="12345">MSRHMPGDGILTTGLGTTPSTHTPHVPTSSSNSSRIIDSMYSAPDLAKYTHGGMEQTVIGGANRALGIQSTVPRERGDWDELFSECRKKELVEPSGRVATNPTLLHKRSASVVTL</sequence>
<dbReference type="Proteomes" id="UP001310890">
    <property type="component" value="Unassembled WGS sequence"/>
</dbReference>
<proteinExistence type="predicted"/>
<evidence type="ECO:0000313" key="3">
    <source>
        <dbReference type="Proteomes" id="UP001310890"/>
    </source>
</evidence>
<gene>
    <name evidence="2" type="ORF">LTR62_000463</name>
</gene>
<reference evidence="2" key="1">
    <citation type="submission" date="2023-08" db="EMBL/GenBank/DDBJ databases">
        <title>Black Yeasts Isolated from many extreme environments.</title>
        <authorList>
            <person name="Coleine C."/>
            <person name="Stajich J.E."/>
            <person name="Selbmann L."/>
        </authorList>
    </citation>
    <scope>NUCLEOTIDE SEQUENCE</scope>
    <source>
        <strain evidence="2">CCFEE 5401</strain>
    </source>
</reference>
<comment type="caution">
    <text evidence="2">The sequence shown here is derived from an EMBL/GenBank/DDBJ whole genome shotgun (WGS) entry which is preliminary data.</text>
</comment>